<proteinExistence type="predicted"/>
<dbReference type="AlphaFoldDB" id="A0A5C8KCJ6"/>
<evidence type="ECO:0008006" key="3">
    <source>
        <dbReference type="Google" id="ProtNLM"/>
    </source>
</evidence>
<sequence length="314" mass="34031">MVQTNPDPECTTLSASTATAFSAEKQRVVEKTYKVGSSDMLSIQNKFGKVHVNTWDRKEIHVVVTMISRANSDQKAQETLDNIKVTESRDGKSINWRTELAPVKVQGNNQRSFEINYVVSMPAENPLTIANSFGDVYLASFKGKADITVKYGSLKTGQLSNSSNIVKVAYGSANCGFINGGAVDIAYSSMNLEGTNGLQGSSKFSSMKIGSLQNDLNISLKHGSLRVDNISRNVNNISVDGGFSPIALNFEDNSSFNFDVNVQFGSFNFDKNLVNVSSLEKSHTSAAYKGKYGSANSKGSVNITSKYGDVKFSK</sequence>
<accession>A0A5C8KCJ6</accession>
<keyword evidence="2" id="KW-1185">Reference proteome</keyword>
<comment type="caution">
    <text evidence="1">The sequence shown here is derived from an EMBL/GenBank/DDBJ whole genome shotgun (WGS) entry which is preliminary data.</text>
</comment>
<organism evidence="1 2">
    <name type="scientific">Pontibacter qinzhouensis</name>
    <dbReference type="NCBI Taxonomy" id="2603253"/>
    <lineage>
        <taxon>Bacteria</taxon>
        <taxon>Pseudomonadati</taxon>
        <taxon>Bacteroidota</taxon>
        <taxon>Cytophagia</taxon>
        <taxon>Cytophagales</taxon>
        <taxon>Hymenobacteraceae</taxon>
        <taxon>Pontibacter</taxon>
    </lineage>
</organism>
<name>A0A5C8KCJ6_9BACT</name>
<protein>
    <recommendedName>
        <fullName evidence="3">DUF4097 domain-containing protein</fullName>
    </recommendedName>
</protein>
<dbReference type="EMBL" id="VRTY01000010">
    <property type="protein sequence ID" value="TXK50892.1"/>
    <property type="molecule type" value="Genomic_DNA"/>
</dbReference>
<gene>
    <name evidence="1" type="ORF">FVR03_04295</name>
</gene>
<evidence type="ECO:0000313" key="2">
    <source>
        <dbReference type="Proteomes" id="UP000321926"/>
    </source>
</evidence>
<evidence type="ECO:0000313" key="1">
    <source>
        <dbReference type="EMBL" id="TXK50892.1"/>
    </source>
</evidence>
<dbReference type="OrthoDB" id="1117657at2"/>
<dbReference type="Proteomes" id="UP000321926">
    <property type="component" value="Unassembled WGS sequence"/>
</dbReference>
<reference evidence="1 2" key="1">
    <citation type="submission" date="2019-08" db="EMBL/GenBank/DDBJ databases">
        <authorList>
            <person name="Shi S."/>
        </authorList>
    </citation>
    <scope>NUCLEOTIDE SEQUENCE [LARGE SCALE GENOMIC DNA]</scope>
    <source>
        <strain evidence="1 2">GY10130</strain>
    </source>
</reference>